<evidence type="ECO:0000313" key="12">
    <source>
        <dbReference type="Proteomes" id="UP000078084"/>
    </source>
</evidence>
<dbReference type="InterPro" id="IPR011990">
    <property type="entry name" value="TPR-like_helical_dom_sf"/>
</dbReference>
<evidence type="ECO:0000256" key="1">
    <source>
        <dbReference type="ARBA" id="ARBA00004571"/>
    </source>
</evidence>
<reference evidence="11 12" key="1">
    <citation type="submission" date="2015-04" db="EMBL/GenBank/DDBJ databases">
        <title>Genome sequence of Kerstersia gyiorum CG1.</title>
        <authorList>
            <person name="Greninger A.L."/>
            <person name="Kozyreva V."/>
            <person name="Chaturvedi V."/>
        </authorList>
    </citation>
    <scope>NUCLEOTIDE SEQUENCE [LARGE SCALE GENOMIC DNA]</scope>
    <source>
        <strain evidence="11 12">CG1</strain>
    </source>
</reference>
<dbReference type="Pfam" id="PF04575">
    <property type="entry name" value="SlipAM"/>
    <property type="match status" value="1"/>
</dbReference>
<dbReference type="Proteomes" id="UP000078084">
    <property type="component" value="Unassembled WGS sequence"/>
</dbReference>
<dbReference type="SUPFAM" id="SSF48452">
    <property type="entry name" value="TPR-like"/>
    <property type="match status" value="1"/>
</dbReference>
<dbReference type="Gene3D" id="1.25.40.10">
    <property type="entry name" value="Tetratricopeptide repeat domain"/>
    <property type="match status" value="1"/>
</dbReference>
<dbReference type="GO" id="GO:0009279">
    <property type="term" value="C:cell outer membrane"/>
    <property type="evidence" value="ECO:0007669"/>
    <property type="project" value="UniProtKB-SubCell"/>
</dbReference>
<keyword evidence="3" id="KW-0812">Transmembrane</keyword>
<dbReference type="STRING" id="206506.AAV32_03255"/>
<comment type="subcellular location">
    <subcellularLocation>
        <location evidence="1">Cell outer membrane</location>
        <topology evidence="1">Multi-pass membrane protein</topology>
    </subcellularLocation>
</comment>
<dbReference type="InterPro" id="IPR007655">
    <property type="entry name" value="Slam_C"/>
</dbReference>
<dbReference type="OrthoDB" id="6655393at2"/>
<evidence type="ECO:0000259" key="9">
    <source>
        <dbReference type="Pfam" id="PF04575"/>
    </source>
</evidence>
<evidence type="ECO:0000259" key="10">
    <source>
        <dbReference type="Pfam" id="PF24575"/>
    </source>
</evidence>
<evidence type="ECO:0000256" key="6">
    <source>
        <dbReference type="ARBA" id="ARBA00023237"/>
    </source>
</evidence>
<evidence type="ECO:0000256" key="8">
    <source>
        <dbReference type="SAM" id="MobiDB-lite"/>
    </source>
</evidence>
<organism evidence="11 12">
    <name type="scientific">Kerstersia gyiorum</name>
    <dbReference type="NCBI Taxonomy" id="206506"/>
    <lineage>
        <taxon>Bacteria</taxon>
        <taxon>Pseudomonadati</taxon>
        <taxon>Pseudomonadota</taxon>
        <taxon>Betaproteobacteria</taxon>
        <taxon>Burkholderiales</taxon>
        <taxon>Alcaligenaceae</taxon>
        <taxon>Kerstersia</taxon>
    </lineage>
</organism>
<sequence>MTARIFLPNLHSPFLLPGAALPFFHRSRFPVLAGLLLILGLVPGVIPAVLAQPAPPAGAPSIDLPQEPLDNLRQLTPDWEQRYLPPGQQHPTPPPAATPSKHPPTVTDADLLRHPQLAEIVLTTAIKRHDWNTVKKVLGLYETIPGHDRLLVHYGKGALLRSQRRHGEAIGEYRAMLQADPGLHTVRFDLGIMLFEDKQYRAAQEQLKQSLDVPGLPAALRGIAQQILDQIAQAERIRPLLRIRLLHSNNINQRGDASELAIGGLLFEKNPDSMPKASWGMHYALQLDQEVNLGGNNFLAYSASANKLDYASASDYDENAVMLSLDYKHQTVSSWVALGPAMQWQWLAGQRYSHGQGLNASIGHWISPRLQASAYMRWLHRSYYDPNLASYEGDTSSVSPGLLWLVSRQVAVLVGAGYLRESLRTGSESFRQRQVNVGMNVQVPGGFNASAFAQLGFRRYDERHPLMYEWRKDRRFTTSLTIGHGKLQVAGFEPKLGVQYERVHSNIAGLYSRSTWQSMLTLERRF</sequence>
<feature type="domain" description="Surface lipoprotein assembly modifier C-terminal" evidence="9">
    <location>
        <begin position="243"/>
        <end position="526"/>
    </location>
</feature>
<dbReference type="Pfam" id="PF24575">
    <property type="entry name" value="TPR_Slam"/>
    <property type="match status" value="1"/>
</dbReference>
<keyword evidence="4" id="KW-0732">Signal</keyword>
<proteinExistence type="inferred from homology"/>
<keyword evidence="5" id="KW-0472">Membrane</keyword>
<comment type="similarity">
    <text evidence="7">Belongs to the Slam family.</text>
</comment>
<dbReference type="InterPro" id="IPR057556">
    <property type="entry name" value="TPR_Slam"/>
</dbReference>
<protein>
    <submittedName>
        <fullName evidence="11">Uncharacterized protein</fullName>
    </submittedName>
</protein>
<keyword evidence="12" id="KW-1185">Reference proteome</keyword>
<evidence type="ECO:0000256" key="7">
    <source>
        <dbReference type="ARBA" id="ARBA00023609"/>
    </source>
</evidence>
<evidence type="ECO:0000256" key="3">
    <source>
        <dbReference type="ARBA" id="ARBA00022692"/>
    </source>
</evidence>
<name>A0A171KWM6_9BURK</name>
<feature type="region of interest" description="Disordered" evidence="8">
    <location>
        <begin position="81"/>
        <end position="108"/>
    </location>
</feature>
<dbReference type="AlphaFoldDB" id="A0A171KWM6"/>
<evidence type="ECO:0000256" key="5">
    <source>
        <dbReference type="ARBA" id="ARBA00023136"/>
    </source>
</evidence>
<comment type="caution">
    <text evidence="11">The sequence shown here is derived from an EMBL/GenBank/DDBJ whole genome shotgun (WGS) entry which is preliminary data.</text>
</comment>
<keyword evidence="6" id="KW-0998">Cell outer membrane</keyword>
<evidence type="ECO:0000256" key="2">
    <source>
        <dbReference type="ARBA" id="ARBA00022452"/>
    </source>
</evidence>
<feature type="domain" description="Surface lipoprotein assembly modifier N-terminal TPR repeats region" evidence="10">
    <location>
        <begin position="106"/>
        <end position="207"/>
    </location>
</feature>
<keyword evidence="2" id="KW-1134">Transmembrane beta strand</keyword>
<accession>A0A171KWM6</accession>
<evidence type="ECO:0000313" key="11">
    <source>
        <dbReference type="EMBL" id="KKO73293.1"/>
    </source>
</evidence>
<evidence type="ECO:0000256" key="4">
    <source>
        <dbReference type="ARBA" id="ARBA00022729"/>
    </source>
</evidence>
<gene>
    <name evidence="11" type="ORF">AAV32_03255</name>
</gene>
<dbReference type="EMBL" id="LBNE01000001">
    <property type="protein sequence ID" value="KKO73293.1"/>
    <property type="molecule type" value="Genomic_DNA"/>
</dbReference>